<dbReference type="PANTHER" id="PTHR11081:SF8">
    <property type="entry name" value="EXONUCLEASE 1"/>
    <property type="match status" value="1"/>
</dbReference>
<feature type="compositionally biased region" description="Polar residues" evidence="14">
    <location>
        <begin position="419"/>
        <end position="429"/>
    </location>
</feature>
<keyword evidence="13" id="KW-0238">DNA-binding</keyword>
<dbReference type="SUPFAM" id="SSF47807">
    <property type="entry name" value="5' to 3' exonuclease, C-terminal subdomain"/>
    <property type="match status" value="1"/>
</dbReference>
<comment type="caution">
    <text evidence="15">The sequence shown here is derived from an EMBL/GenBank/DDBJ whole genome shotgun (WGS) entry which is preliminary data.</text>
</comment>
<evidence type="ECO:0000256" key="2">
    <source>
        <dbReference type="ARBA" id="ARBA00010563"/>
    </source>
</evidence>
<dbReference type="PANTHER" id="PTHR11081">
    <property type="entry name" value="FLAP ENDONUCLEASE FAMILY MEMBER"/>
    <property type="match status" value="1"/>
</dbReference>
<evidence type="ECO:0000256" key="13">
    <source>
        <dbReference type="RuleBase" id="RU910737"/>
    </source>
</evidence>
<dbReference type="FunFam" id="1.10.150.20:FF:000011">
    <property type="entry name" value="exonuclease 1"/>
    <property type="match status" value="1"/>
</dbReference>
<evidence type="ECO:0000256" key="3">
    <source>
        <dbReference type="ARBA" id="ARBA00020324"/>
    </source>
</evidence>
<dbReference type="GO" id="GO:0035312">
    <property type="term" value="F:5'-3' DNA exonuclease activity"/>
    <property type="evidence" value="ECO:0007669"/>
    <property type="project" value="UniProtKB-UniRule"/>
</dbReference>
<keyword evidence="7 13" id="KW-0228">DNA excision</keyword>
<dbReference type="EC" id="3.1.-.-" evidence="13"/>
<evidence type="ECO:0000256" key="10">
    <source>
        <dbReference type="ARBA" id="ARBA00022881"/>
    </source>
</evidence>
<keyword evidence="10 13" id="KW-0267">Excision nuclease</keyword>
<evidence type="ECO:0000256" key="14">
    <source>
        <dbReference type="SAM" id="MobiDB-lite"/>
    </source>
</evidence>
<dbReference type="GO" id="GO:0006298">
    <property type="term" value="P:mismatch repair"/>
    <property type="evidence" value="ECO:0007669"/>
    <property type="project" value="TreeGrafter"/>
</dbReference>
<dbReference type="GO" id="GO:0006310">
    <property type="term" value="P:DNA recombination"/>
    <property type="evidence" value="ECO:0007669"/>
    <property type="project" value="TreeGrafter"/>
</dbReference>
<dbReference type="InterPro" id="IPR008918">
    <property type="entry name" value="HhH2"/>
</dbReference>
<dbReference type="InterPro" id="IPR037315">
    <property type="entry name" value="EXO1_H3TH"/>
</dbReference>
<dbReference type="CDD" id="cd09908">
    <property type="entry name" value="H3TH_EXO1"/>
    <property type="match status" value="1"/>
</dbReference>
<dbReference type="GO" id="GO:0005634">
    <property type="term" value="C:nucleus"/>
    <property type="evidence" value="ECO:0007669"/>
    <property type="project" value="UniProtKB-SubCell"/>
</dbReference>
<dbReference type="SMART" id="SM00279">
    <property type="entry name" value="HhH2"/>
    <property type="match status" value="1"/>
</dbReference>
<keyword evidence="13" id="KW-0269">Exonuclease</keyword>
<feature type="region of interest" description="Disordered" evidence="14">
    <location>
        <begin position="419"/>
        <end position="455"/>
    </location>
</feature>
<comment type="function">
    <text evidence="13">5'-&gt;3' double-stranded DNA exonuclease which may also possess a cryptic 3'-&gt;5' double-stranded DNA exonuclease activity. Functions in DNA mismatch repair.</text>
</comment>
<evidence type="ECO:0000256" key="9">
    <source>
        <dbReference type="ARBA" id="ARBA00022842"/>
    </source>
</evidence>
<keyword evidence="9 13" id="KW-0460">Magnesium</keyword>
<comment type="similarity">
    <text evidence="2 13">Belongs to the XPG/RAD2 endonuclease family. EXO1 subfamily.</text>
</comment>
<reference evidence="15" key="1">
    <citation type="thesis" date="2020" institute="ProQuest LLC" country="789 East Eisenhower Parkway, Ann Arbor, MI, USA">
        <title>Comparative Genomics and Chromosome Evolution.</title>
        <authorList>
            <person name="Mudd A.B."/>
        </authorList>
    </citation>
    <scope>NUCLEOTIDE SEQUENCE</scope>
    <source>
        <strain evidence="15">Female2</strain>
        <tissue evidence="15">Blood</tissue>
    </source>
</reference>
<evidence type="ECO:0000313" key="15">
    <source>
        <dbReference type="EMBL" id="KAG8448502.1"/>
    </source>
</evidence>
<keyword evidence="11 13" id="KW-0234">DNA repair</keyword>
<keyword evidence="4 13" id="KW-0540">Nuclease</keyword>
<comment type="cofactor">
    <cofactor evidence="13">
        <name>Mg(2+)</name>
        <dbReference type="ChEBI" id="CHEBI:18420"/>
    </cofactor>
    <text evidence="13">Binds 2 magnesium ions per subunit. They probably participate in the reaction catalyzed by the enzyme. May bind an additional third magnesium ion after substrate binding.</text>
</comment>
<keyword evidence="8 13" id="KW-0378">Hydrolase</keyword>
<comment type="subcellular location">
    <subcellularLocation>
        <location evidence="1 13">Nucleus</location>
    </subcellularLocation>
</comment>
<name>A0A8T2JVX9_9PIPI</name>
<proteinExistence type="inferred from homology"/>
<dbReference type="Gene3D" id="1.10.150.20">
    <property type="entry name" value="5' to 3' exonuclease, C-terminal subdomain"/>
    <property type="match status" value="1"/>
</dbReference>
<dbReference type="Proteomes" id="UP000812440">
    <property type="component" value="Chromosome 8_10"/>
</dbReference>
<dbReference type="OrthoDB" id="26491at2759"/>
<feature type="region of interest" description="Disordered" evidence="14">
    <location>
        <begin position="499"/>
        <end position="522"/>
    </location>
</feature>
<gene>
    <name evidence="15" type="ORF">GDO86_015552</name>
</gene>
<evidence type="ECO:0000256" key="4">
    <source>
        <dbReference type="ARBA" id="ARBA00022722"/>
    </source>
</evidence>
<protein>
    <recommendedName>
        <fullName evidence="3 13">Exonuclease 1</fullName>
        <ecNumber evidence="13">3.1.-.-</ecNumber>
    </recommendedName>
</protein>
<keyword evidence="16" id="KW-1185">Reference proteome</keyword>
<evidence type="ECO:0000256" key="1">
    <source>
        <dbReference type="ARBA" id="ARBA00004123"/>
    </source>
</evidence>
<evidence type="ECO:0000256" key="7">
    <source>
        <dbReference type="ARBA" id="ARBA00022769"/>
    </source>
</evidence>
<accession>A0A8T2JVX9</accession>
<dbReference type="GO" id="GO:0003677">
    <property type="term" value="F:DNA binding"/>
    <property type="evidence" value="ECO:0007669"/>
    <property type="project" value="UniProtKB-UniRule"/>
</dbReference>
<dbReference type="GO" id="GO:0017108">
    <property type="term" value="F:5'-flap endonuclease activity"/>
    <property type="evidence" value="ECO:0007669"/>
    <property type="project" value="TreeGrafter"/>
</dbReference>
<dbReference type="AlphaFoldDB" id="A0A8T2JVX9"/>
<keyword evidence="5 13" id="KW-0479">Metal-binding</keyword>
<evidence type="ECO:0000256" key="12">
    <source>
        <dbReference type="ARBA" id="ARBA00023242"/>
    </source>
</evidence>
<keyword evidence="12 13" id="KW-0539">Nucleus</keyword>
<evidence type="ECO:0000313" key="16">
    <source>
        <dbReference type="Proteomes" id="UP000812440"/>
    </source>
</evidence>
<dbReference type="InterPro" id="IPR036279">
    <property type="entry name" value="5-3_exonuclease_C_sf"/>
</dbReference>
<evidence type="ECO:0000256" key="6">
    <source>
        <dbReference type="ARBA" id="ARBA00022763"/>
    </source>
</evidence>
<dbReference type="InterPro" id="IPR006084">
    <property type="entry name" value="XPG/Rad2"/>
</dbReference>
<sequence>MDKFGNGLEIDQERLGKCKSLGDVFTEEKFRYMCILSGCDYLPSIHGIGLAKACKLLKIANNPDITKVIKKIGQYLKTNITVPDGYIEGFLRANNTFLYQLVFDPVERKLIPLNPYIDDIDPAELSYAGPNIGDSAAFQIALGNLDINTLEQIDTYDPDNLQLSHNRTQSWNDNHNSSSVWHTKSVTCESKKLEEKNSTRGLIFPSKKYTVKRPYEDQFSDTDLLSQYSSSKSKKARPDISTSLQYIPSGALLQSLDDSAISKEPNLQNKTRNKFATFLQRQNEDLRSIPVTGTRSRFFYKPENKCTSDLMDDASKFVKTEEIILNSDLRETKNKSNENNKEHSITEKEDNALISDECKQNSAGVSLPQNQKSCFSWTKTSPTESSTAPLFHSLQKYQRTVPYIQHDMESISLNTCSFSESNTLQNSSNEKSIKEEDMEDSEESGSTPQSPSRVTMKYSPIDQSVFSVMNSLASKSKVSGLIKSQPLVSGLKTKLKPRAPAKVSGLTNRRHIKTAGNNENNPGLQVTIGDLWKNFSFKKH</sequence>
<evidence type="ECO:0000256" key="5">
    <source>
        <dbReference type="ARBA" id="ARBA00022723"/>
    </source>
</evidence>
<keyword evidence="6 13" id="KW-0227">DNA damage</keyword>
<dbReference type="GO" id="GO:0046872">
    <property type="term" value="F:metal ion binding"/>
    <property type="evidence" value="ECO:0007669"/>
    <property type="project" value="UniProtKB-UniRule"/>
</dbReference>
<dbReference type="EMBL" id="JAACNH010000003">
    <property type="protein sequence ID" value="KAG8448502.1"/>
    <property type="molecule type" value="Genomic_DNA"/>
</dbReference>
<organism evidence="15 16">
    <name type="scientific">Hymenochirus boettgeri</name>
    <name type="common">Congo dwarf clawed frog</name>
    <dbReference type="NCBI Taxonomy" id="247094"/>
    <lineage>
        <taxon>Eukaryota</taxon>
        <taxon>Metazoa</taxon>
        <taxon>Chordata</taxon>
        <taxon>Craniata</taxon>
        <taxon>Vertebrata</taxon>
        <taxon>Euteleostomi</taxon>
        <taxon>Amphibia</taxon>
        <taxon>Batrachia</taxon>
        <taxon>Anura</taxon>
        <taxon>Pipoidea</taxon>
        <taxon>Pipidae</taxon>
        <taxon>Pipinae</taxon>
        <taxon>Hymenochirus</taxon>
    </lineage>
</organism>
<evidence type="ECO:0000256" key="11">
    <source>
        <dbReference type="ARBA" id="ARBA00023204"/>
    </source>
</evidence>
<evidence type="ECO:0000256" key="8">
    <source>
        <dbReference type="ARBA" id="ARBA00022801"/>
    </source>
</evidence>